<evidence type="ECO:0000256" key="1">
    <source>
        <dbReference type="SAM" id="Phobius"/>
    </source>
</evidence>
<keyword evidence="3" id="KW-1185">Reference proteome</keyword>
<sequence>MMFTFDAGLSLIEYPGLKAIDPAYALPDDVVKRIFFAKHSNCLLDFVVVCVGFLMLTAFLVQIVSSGDCFFGKGKSGQIGQGTVGLRWFEKGQKVAFLGLLWGW</sequence>
<name>A0AAE0E2Z0_9ROSI</name>
<reference evidence="2" key="1">
    <citation type="journal article" date="2023" name="Plant J.">
        <title>Genome sequences and population genomics provide insights into the demographic history, inbreeding, and mutation load of two 'living fossil' tree species of Dipteronia.</title>
        <authorList>
            <person name="Feng Y."/>
            <person name="Comes H.P."/>
            <person name="Chen J."/>
            <person name="Zhu S."/>
            <person name="Lu R."/>
            <person name="Zhang X."/>
            <person name="Li P."/>
            <person name="Qiu J."/>
            <person name="Olsen K.M."/>
            <person name="Qiu Y."/>
        </authorList>
    </citation>
    <scope>NUCLEOTIDE SEQUENCE</scope>
    <source>
        <strain evidence="2">NBL</strain>
    </source>
</reference>
<dbReference type="EMBL" id="JANJYJ010000006">
    <property type="protein sequence ID" value="KAK3205543.1"/>
    <property type="molecule type" value="Genomic_DNA"/>
</dbReference>
<protein>
    <submittedName>
        <fullName evidence="2">Uncharacterized protein</fullName>
    </submittedName>
</protein>
<keyword evidence="1" id="KW-1133">Transmembrane helix</keyword>
<evidence type="ECO:0000313" key="2">
    <source>
        <dbReference type="EMBL" id="KAK3205543.1"/>
    </source>
</evidence>
<evidence type="ECO:0000313" key="3">
    <source>
        <dbReference type="Proteomes" id="UP001281410"/>
    </source>
</evidence>
<proteinExistence type="predicted"/>
<keyword evidence="1" id="KW-0812">Transmembrane</keyword>
<gene>
    <name evidence="2" type="ORF">Dsin_019589</name>
</gene>
<dbReference type="AlphaFoldDB" id="A0AAE0E2Z0"/>
<organism evidence="2 3">
    <name type="scientific">Dipteronia sinensis</name>
    <dbReference type="NCBI Taxonomy" id="43782"/>
    <lineage>
        <taxon>Eukaryota</taxon>
        <taxon>Viridiplantae</taxon>
        <taxon>Streptophyta</taxon>
        <taxon>Embryophyta</taxon>
        <taxon>Tracheophyta</taxon>
        <taxon>Spermatophyta</taxon>
        <taxon>Magnoliopsida</taxon>
        <taxon>eudicotyledons</taxon>
        <taxon>Gunneridae</taxon>
        <taxon>Pentapetalae</taxon>
        <taxon>rosids</taxon>
        <taxon>malvids</taxon>
        <taxon>Sapindales</taxon>
        <taxon>Sapindaceae</taxon>
        <taxon>Hippocastanoideae</taxon>
        <taxon>Acereae</taxon>
        <taxon>Dipteronia</taxon>
    </lineage>
</organism>
<comment type="caution">
    <text evidence="2">The sequence shown here is derived from an EMBL/GenBank/DDBJ whole genome shotgun (WGS) entry which is preliminary data.</text>
</comment>
<keyword evidence="1" id="KW-0472">Membrane</keyword>
<dbReference type="Proteomes" id="UP001281410">
    <property type="component" value="Unassembled WGS sequence"/>
</dbReference>
<feature type="transmembrane region" description="Helical" evidence="1">
    <location>
        <begin position="42"/>
        <end position="64"/>
    </location>
</feature>
<accession>A0AAE0E2Z0</accession>